<dbReference type="PANTHER" id="PTHR36433">
    <property type="entry name" value="HYPOTHETICAL CYTOSOLIC PROTEIN"/>
    <property type="match status" value="1"/>
</dbReference>
<keyword evidence="1" id="KW-0732">Signal</keyword>
<dbReference type="InterPro" id="IPR006542">
    <property type="entry name" value="DUF1093"/>
</dbReference>
<reference evidence="2 3" key="1">
    <citation type="submission" date="2012-12" db="EMBL/GenBank/DDBJ databases">
        <title>The Genome Sequence of Bacillus cereus VD196.</title>
        <authorList>
            <consortium name="The Broad Institute Genome Sequencing Platform"/>
            <consortium name="The Broad Institute Genome Sequencing Center for Infectious Disease"/>
            <person name="Feldgarden M."/>
            <person name="Van der Auwera G.A."/>
            <person name="Mahillon J."/>
            <person name="Duprez V."/>
            <person name="Timmery S."/>
            <person name="Mattelet C."/>
            <person name="Dierick K."/>
            <person name="Sun M."/>
            <person name="Yu Z."/>
            <person name="Zhu L."/>
            <person name="Hu X."/>
            <person name="Shank E.B."/>
            <person name="Swiecicka I."/>
            <person name="Hansen B.M."/>
            <person name="Andrup L."/>
            <person name="Walker B."/>
            <person name="Young S.K."/>
            <person name="Zeng Q."/>
            <person name="Gargeya S."/>
            <person name="Fitzgerald M."/>
            <person name="Haas B."/>
            <person name="Abouelleil A."/>
            <person name="Alvarado L."/>
            <person name="Arachchi H.M."/>
            <person name="Berlin A.M."/>
            <person name="Chapman S.B."/>
            <person name="Dewar J."/>
            <person name="Goldberg J."/>
            <person name="Griggs A."/>
            <person name="Gujja S."/>
            <person name="Hansen M."/>
            <person name="Howarth C."/>
            <person name="Imamovic A."/>
            <person name="Larimer J."/>
            <person name="McCowan C."/>
            <person name="Murphy C."/>
            <person name="Neiman D."/>
            <person name="Pearson M."/>
            <person name="Priest M."/>
            <person name="Roberts A."/>
            <person name="Saif S."/>
            <person name="Shea T."/>
            <person name="Sisk P."/>
            <person name="Sykes S."/>
            <person name="Wortman J."/>
            <person name="Nusbaum C."/>
            <person name="Birren B."/>
        </authorList>
    </citation>
    <scope>NUCLEOTIDE SEQUENCE [LARGE SCALE GENOMIC DNA]</scope>
    <source>
        <strain evidence="2 3">VD196</strain>
    </source>
</reference>
<dbReference type="PANTHER" id="PTHR36433:SF2">
    <property type="entry name" value="YXEA FAMILY PROTEIN"/>
    <property type="match status" value="1"/>
</dbReference>
<feature type="chain" id="PRO_5040745684" description="YxeA family protein" evidence="1">
    <location>
        <begin position="23"/>
        <end position="119"/>
    </location>
</feature>
<dbReference type="Proteomes" id="UP000014023">
    <property type="component" value="Unassembled WGS sequence"/>
</dbReference>
<accession>A0A9W5V5X9</accession>
<name>A0A9W5V5X9_BACCE</name>
<dbReference type="InterPro" id="IPR036166">
    <property type="entry name" value="YxeA-like_sf"/>
</dbReference>
<organism evidence="2 3">
    <name type="scientific">Bacillus cereus VD196</name>
    <dbReference type="NCBI Taxonomy" id="1053243"/>
    <lineage>
        <taxon>Bacteria</taxon>
        <taxon>Bacillati</taxon>
        <taxon>Bacillota</taxon>
        <taxon>Bacilli</taxon>
        <taxon>Bacillales</taxon>
        <taxon>Bacillaceae</taxon>
        <taxon>Bacillus</taxon>
        <taxon>Bacillus cereus group</taxon>
    </lineage>
</organism>
<evidence type="ECO:0000313" key="2">
    <source>
        <dbReference type="EMBL" id="EOO60120.1"/>
    </source>
</evidence>
<sequence>MKKWFLFSCLVMIFTVICTGCAELNNQINRTGKDSYYVQVNTEGTKEDTGGSKVEIYRYELLAYDEKGNEKTIKFTADKQLKKDALLRLYVKKEKEVTAWEEVSIENVPSKAKEKMNEK</sequence>
<gene>
    <name evidence="2" type="ORF">IKE_06007</name>
</gene>
<evidence type="ECO:0000313" key="3">
    <source>
        <dbReference type="Proteomes" id="UP000014023"/>
    </source>
</evidence>
<evidence type="ECO:0000256" key="1">
    <source>
        <dbReference type="SAM" id="SignalP"/>
    </source>
</evidence>
<dbReference type="AlphaFoldDB" id="A0A9W5V5X9"/>
<comment type="caution">
    <text evidence="2">The sequence shown here is derived from an EMBL/GenBank/DDBJ whole genome shotgun (WGS) entry which is preliminary data.</text>
</comment>
<evidence type="ECO:0008006" key="4">
    <source>
        <dbReference type="Google" id="ProtNLM"/>
    </source>
</evidence>
<dbReference type="Pfam" id="PF06486">
    <property type="entry name" value="DUF1093"/>
    <property type="match status" value="1"/>
</dbReference>
<dbReference type="RefSeq" id="WP_016126143.1">
    <property type="nucleotide sequence ID" value="NZ_KB976270.1"/>
</dbReference>
<proteinExistence type="predicted"/>
<dbReference type="EMBL" id="AHFL01000072">
    <property type="protein sequence ID" value="EOO60120.1"/>
    <property type="molecule type" value="Genomic_DNA"/>
</dbReference>
<dbReference type="NCBIfam" id="TIGR01655">
    <property type="entry name" value="yxeA_fam"/>
    <property type="match status" value="1"/>
</dbReference>
<feature type="signal peptide" evidence="1">
    <location>
        <begin position="1"/>
        <end position="22"/>
    </location>
</feature>
<dbReference type="Gene3D" id="2.40.50.480">
    <property type="match status" value="1"/>
</dbReference>
<protein>
    <recommendedName>
        <fullName evidence="4">YxeA family protein</fullName>
    </recommendedName>
</protein>
<dbReference type="SUPFAM" id="SSF159121">
    <property type="entry name" value="BC4932-like"/>
    <property type="match status" value="1"/>
</dbReference>